<evidence type="ECO:0000313" key="2">
    <source>
        <dbReference type="WBParaSite" id="ES5_v2.g23840.t1"/>
    </source>
</evidence>
<sequence>MKIFQVGLILFFLGFSDGAFTCYHGQGTGSKYVTTECPSKICVIFNAACGQYTSTTCYNDQNPMKVVNAFEGAAFYYKNSAQSTSFGYCNVSECNKWMSQLNNQSVIFSDPSSFDYWLSASVKQEETKKKLQNGITLQNGIGTDETFKFVGQTFKTSKSPWLAFSCTYINGSTMKFQIYFDLKNSKLISKTITVVSKAQKTKQLNETWTNPTKPGGQISIALKNINPGFQLSVNDVVYAKFMNDKTIKNVNLVTYGSTWTMNSTSIV</sequence>
<proteinExistence type="predicted"/>
<evidence type="ECO:0000313" key="1">
    <source>
        <dbReference type="Proteomes" id="UP000887579"/>
    </source>
</evidence>
<dbReference type="WBParaSite" id="ES5_v2.g23840.t1">
    <property type="protein sequence ID" value="ES5_v2.g23840.t1"/>
    <property type="gene ID" value="ES5_v2.g23840"/>
</dbReference>
<organism evidence="1 2">
    <name type="scientific">Panagrolaimus sp. ES5</name>
    <dbReference type="NCBI Taxonomy" id="591445"/>
    <lineage>
        <taxon>Eukaryota</taxon>
        <taxon>Metazoa</taxon>
        <taxon>Ecdysozoa</taxon>
        <taxon>Nematoda</taxon>
        <taxon>Chromadorea</taxon>
        <taxon>Rhabditida</taxon>
        <taxon>Tylenchina</taxon>
        <taxon>Panagrolaimomorpha</taxon>
        <taxon>Panagrolaimoidea</taxon>
        <taxon>Panagrolaimidae</taxon>
        <taxon>Panagrolaimus</taxon>
    </lineage>
</organism>
<dbReference type="Proteomes" id="UP000887579">
    <property type="component" value="Unplaced"/>
</dbReference>
<name>A0AC34G300_9BILA</name>
<protein>
    <submittedName>
        <fullName evidence="2">Uncharacterized protein</fullName>
    </submittedName>
</protein>
<accession>A0AC34G300</accession>
<reference evidence="2" key="1">
    <citation type="submission" date="2022-11" db="UniProtKB">
        <authorList>
            <consortium name="WormBaseParasite"/>
        </authorList>
    </citation>
    <scope>IDENTIFICATION</scope>
</reference>